<evidence type="ECO:0000256" key="17">
    <source>
        <dbReference type="PIRSR" id="PIRSR006769-3"/>
    </source>
</evidence>
<comment type="cofactor">
    <cofactor evidence="14 17">
        <name>Zn(2+)</name>
        <dbReference type="ChEBI" id="CHEBI:29105"/>
    </cofactor>
    <text evidence="14 17">Binds 1 zinc ion.</text>
</comment>
<evidence type="ECO:0000256" key="15">
    <source>
        <dbReference type="PIRSR" id="PIRSR006769-1"/>
    </source>
</evidence>
<feature type="binding site" evidence="16">
    <location>
        <position position="176"/>
    </location>
    <ligand>
        <name>NADP(+)</name>
        <dbReference type="ChEBI" id="CHEBI:58349"/>
    </ligand>
</feature>
<feature type="binding site" evidence="16">
    <location>
        <begin position="275"/>
        <end position="281"/>
    </location>
    <ligand>
        <name>NADP(+)</name>
        <dbReference type="ChEBI" id="CHEBI:58349"/>
    </ligand>
</feature>
<evidence type="ECO:0000256" key="14">
    <source>
        <dbReference type="PIRNR" id="PIRNR006769"/>
    </source>
</evidence>
<feature type="binding site" evidence="16">
    <location>
        <position position="210"/>
    </location>
    <ligand>
        <name>substrate</name>
    </ligand>
</feature>
<dbReference type="SUPFAM" id="SSF53597">
    <property type="entry name" value="Dihydrofolate reductase-like"/>
    <property type="match status" value="1"/>
</dbReference>
<dbReference type="InterPro" id="IPR050765">
    <property type="entry name" value="Riboflavin_Biosynth_HTPR"/>
</dbReference>
<dbReference type="PIRSF" id="PIRSF006769">
    <property type="entry name" value="RibD"/>
    <property type="match status" value="1"/>
</dbReference>
<evidence type="ECO:0000256" key="4">
    <source>
        <dbReference type="ARBA" id="ARBA00005259"/>
    </source>
</evidence>
<feature type="binding site" evidence="17">
    <location>
        <position position="57"/>
    </location>
    <ligand>
        <name>Zn(2+)</name>
        <dbReference type="ChEBI" id="CHEBI:29105"/>
        <note>catalytic</note>
    </ligand>
</feature>
<dbReference type="EC" id="1.1.1.193" evidence="14"/>
<evidence type="ECO:0000256" key="7">
    <source>
        <dbReference type="ARBA" id="ARBA00022723"/>
    </source>
</evidence>
<feature type="binding site" evidence="17">
    <location>
        <position position="91"/>
    </location>
    <ligand>
        <name>Zn(2+)</name>
        <dbReference type="ChEBI" id="CHEBI:29105"/>
        <note>catalytic</note>
    </ligand>
</feature>
<evidence type="ECO:0000256" key="10">
    <source>
        <dbReference type="ARBA" id="ARBA00023002"/>
    </source>
</evidence>
<dbReference type="GO" id="GO:0008835">
    <property type="term" value="F:diaminohydroxyphosphoribosylaminopyrimidine deaminase activity"/>
    <property type="evidence" value="ECO:0007669"/>
    <property type="project" value="UniProtKB-EC"/>
</dbReference>
<gene>
    <name evidence="19" type="ORF">EDD41_3182</name>
</gene>
<feature type="active site" description="Proton donor" evidence="15">
    <location>
        <position position="59"/>
    </location>
</feature>
<feature type="binding site" evidence="16">
    <location>
        <position position="174"/>
    </location>
    <ligand>
        <name>substrate</name>
    </ligand>
</feature>
<dbReference type="Proteomes" id="UP000275749">
    <property type="component" value="Unassembled WGS sequence"/>
</dbReference>
<evidence type="ECO:0000256" key="9">
    <source>
        <dbReference type="ARBA" id="ARBA00022857"/>
    </source>
</evidence>
<comment type="similarity">
    <text evidence="4 14">In the N-terminal section; belongs to the cytidine and deoxycytidylate deaminase family.</text>
</comment>
<dbReference type="PROSITE" id="PS00903">
    <property type="entry name" value="CYT_DCMP_DEAMINASES_1"/>
    <property type="match status" value="1"/>
</dbReference>
<dbReference type="Pfam" id="PF00383">
    <property type="entry name" value="dCMP_cyt_deam_1"/>
    <property type="match status" value="1"/>
</dbReference>
<feature type="binding site" evidence="16">
    <location>
        <position position="206"/>
    </location>
    <ligand>
        <name>substrate</name>
    </ligand>
</feature>
<feature type="binding site" evidence="16">
    <location>
        <position position="273"/>
    </location>
    <ligand>
        <name>substrate</name>
    </ligand>
</feature>
<name>A0A3N1ZYH4_9ACTN</name>
<dbReference type="Gene3D" id="3.40.430.10">
    <property type="entry name" value="Dihydrofolate Reductase, subunit A"/>
    <property type="match status" value="2"/>
</dbReference>
<dbReference type="SUPFAM" id="SSF53927">
    <property type="entry name" value="Cytidine deaminase-like"/>
    <property type="match status" value="1"/>
</dbReference>
<dbReference type="InterPro" id="IPR016192">
    <property type="entry name" value="APOBEC/CMP_deaminase_Zn-bd"/>
</dbReference>
<organism evidence="19 20">
    <name type="scientific">Luteococcus japonicus</name>
    <dbReference type="NCBI Taxonomy" id="33984"/>
    <lineage>
        <taxon>Bacteria</taxon>
        <taxon>Bacillati</taxon>
        <taxon>Actinomycetota</taxon>
        <taxon>Actinomycetes</taxon>
        <taxon>Propionibacteriales</taxon>
        <taxon>Propionibacteriaceae</taxon>
        <taxon>Luteococcus</taxon>
    </lineage>
</organism>
<keyword evidence="14" id="KW-0378">Hydrolase</keyword>
<evidence type="ECO:0000256" key="6">
    <source>
        <dbReference type="ARBA" id="ARBA00022619"/>
    </source>
</evidence>
<comment type="catalytic activity">
    <reaction evidence="13 14">
        <text>2,5-diamino-6-hydroxy-4-(5-phosphoribosylamino)-pyrimidine + H2O + H(+) = 5-amino-6-(5-phospho-D-ribosylamino)uracil + NH4(+)</text>
        <dbReference type="Rhea" id="RHEA:21868"/>
        <dbReference type="ChEBI" id="CHEBI:15377"/>
        <dbReference type="ChEBI" id="CHEBI:15378"/>
        <dbReference type="ChEBI" id="CHEBI:28938"/>
        <dbReference type="ChEBI" id="CHEBI:58453"/>
        <dbReference type="ChEBI" id="CHEBI:58614"/>
        <dbReference type="EC" id="3.5.4.26"/>
    </reaction>
</comment>
<accession>A0A3N1ZYH4</accession>
<dbReference type="InterPro" id="IPR024072">
    <property type="entry name" value="DHFR-like_dom_sf"/>
</dbReference>
<reference evidence="19 20" key="1">
    <citation type="submission" date="2018-11" db="EMBL/GenBank/DDBJ databases">
        <title>Sequencing the genomes of 1000 actinobacteria strains.</title>
        <authorList>
            <person name="Klenk H.-P."/>
        </authorList>
    </citation>
    <scope>NUCLEOTIDE SEQUENCE [LARGE SCALE GENOMIC DNA]</scope>
    <source>
        <strain evidence="19 20">DSM 10546</strain>
    </source>
</reference>
<feature type="binding site" evidence="16">
    <location>
        <position position="190"/>
    </location>
    <ligand>
        <name>substrate</name>
    </ligand>
</feature>
<feature type="domain" description="CMP/dCMP-type deaminase" evidence="18">
    <location>
        <begin position="8"/>
        <end position="129"/>
    </location>
</feature>
<comment type="similarity">
    <text evidence="5 14">In the C-terminal section; belongs to the HTP reductase family.</text>
</comment>
<evidence type="ECO:0000256" key="16">
    <source>
        <dbReference type="PIRSR" id="PIRSR006769-2"/>
    </source>
</evidence>
<keyword evidence="9 14" id="KW-0521">NADP</keyword>
<sequence length="347" mass="36298">MDNSSQWAQEAAAMERALELAALGIEADPNPRVGCVLLDPDGLLVAEGWHQGAGTPHAEAMALAIAGERARGCTAVVTLEPCNHTGRTGPCAKALVDAGVARVVFAQSDPNPMAAGGAATLRAAGIQTEPGLMADRVEALNATWNHVLRTGRPWVTWKFAGTLDGRSAAADGSSQWITGAAMRRVMNERRARCGAVVVGTGTVKADDPRLTVRDEQDEPVQRQPLRVVVGDSPVPAAARVRGRDGLYRQLPGGDATAALEALACEGIHHVWLEGGPTLAAAWWRAGVIDEVIACLAPALLGAGTAAVSDLGITTIADISRLQLIDVERHGDDVALILNRPTPNCKEK</sequence>
<dbReference type="InterPro" id="IPR004794">
    <property type="entry name" value="Eubact_RibD"/>
</dbReference>
<comment type="pathway">
    <text evidence="3 14">Cofactor biosynthesis; riboflavin biosynthesis; 5-amino-6-(D-ribitylamino)uracil from GTP: step 3/4.</text>
</comment>
<dbReference type="Gene3D" id="3.40.140.10">
    <property type="entry name" value="Cytidine Deaminase, domain 2"/>
    <property type="match status" value="1"/>
</dbReference>
<keyword evidence="8 14" id="KW-0862">Zinc</keyword>
<evidence type="ECO:0000256" key="3">
    <source>
        <dbReference type="ARBA" id="ARBA00004910"/>
    </source>
</evidence>
<dbReference type="RefSeq" id="WP_123576584.1">
    <property type="nucleotide sequence ID" value="NZ_RKHG01000001.1"/>
</dbReference>
<dbReference type="UniPathway" id="UPA00275">
    <property type="reaction ID" value="UER00401"/>
</dbReference>
<comment type="caution">
    <text evidence="19">The sequence shown here is derived from an EMBL/GenBank/DDBJ whole genome shotgun (WGS) entry which is preliminary data.</text>
</comment>
<dbReference type="InterPro" id="IPR002734">
    <property type="entry name" value="RibDG_C"/>
</dbReference>
<keyword evidence="7 14" id="KW-0479">Metal-binding</keyword>
<dbReference type="GO" id="GO:0009231">
    <property type="term" value="P:riboflavin biosynthetic process"/>
    <property type="evidence" value="ECO:0007669"/>
    <property type="project" value="UniProtKB-UniPathway"/>
</dbReference>
<keyword evidence="6 14" id="KW-0686">Riboflavin biosynthesis</keyword>
<dbReference type="Pfam" id="PF01872">
    <property type="entry name" value="RibD_C"/>
    <property type="match status" value="1"/>
</dbReference>
<dbReference type="CDD" id="cd01284">
    <property type="entry name" value="Riboflavin_deaminase-reductase"/>
    <property type="match status" value="1"/>
</dbReference>
<protein>
    <recommendedName>
        <fullName evidence="14">Riboflavin biosynthesis protein RibD</fullName>
    </recommendedName>
    <domain>
        <recommendedName>
            <fullName evidence="14">Diaminohydroxyphosphoribosylaminopyrimidine deaminase</fullName>
            <shortName evidence="14">DRAP deaminase</shortName>
            <ecNumber evidence="14">3.5.4.26</ecNumber>
        </recommendedName>
        <alternativeName>
            <fullName evidence="14">Riboflavin-specific deaminase</fullName>
        </alternativeName>
    </domain>
    <domain>
        <recommendedName>
            <fullName evidence="14">5-amino-6-(5-phosphoribosylamino)uracil reductase</fullName>
            <ecNumber evidence="14">1.1.1.193</ecNumber>
        </recommendedName>
        <alternativeName>
            <fullName evidence="14">HTP reductase</fullName>
        </alternativeName>
    </domain>
</protein>
<evidence type="ECO:0000256" key="5">
    <source>
        <dbReference type="ARBA" id="ARBA00007417"/>
    </source>
</evidence>
<evidence type="ECO:0000313" key="20">
    <source>
        <dbReference type="Proteomes" id="UP000275749"/>
    </source>
</evidence>
<comment type="catalytic activity">
    <reaction evidence="12 14">
        <text>5-amino-6-(5-phospho-D-ribitylamino)uracil + NADP(+) = 5-amino-6-(5-phospho-D-ribosylamino)uracil + NADPH + H(+)</text>
        <dbReference type="Rhea" id="RHEA:17845"/>
        <dbReference type="ChEBI" id="CHEBI:15378"/>
        <dbReference type="ChEBI" id="CHEBI:57783"/>
        <dbReference type="ChEBI" id="CHEBI:58349"/>
        <dbReference type="ChEBI" id="CHEBI:58421"/>
        <dbReference type="ChEBI" id="CHEBI:58453"/>
        <dbReference type="EC" id="1.1.1.193"/>
    </reaction>
</comment>
<evidence type="ECO:0000256" key="1">
    <source>
        <dbReference type="ARBA" id="ARBA00002151"/>
    </source>
</evidence>
<dbReference type="EMBL" id="RKHG01000001">
    <property type="protein sequence ID" value="ROR55894.1"/>
    <property type="molecule type" value="Genomic_DNA"/>
</dbReference>
<evidence type="ECO:0000256" key="12">
    <source>
        <dbReference type="ARBA" id="ARBA00049861"/>
    </source>
</evidence>
<feature type="binding site" evidence="16">
    <location>
        <position position="202"/>
    </location>
    <ligand>
        <name>NADP(+)</name>
        <dbReference type="ChEBI" id="CHEBI:58349"/>
    </ligand>
</feature>
<dbReference type="PANTHER" id="PTHR38011">
    <property type="entry name" value="DIHYDROFOLATE REDUCTASE FAMILY PROTEIN (AFU_ORTHOLOGUE AFUA_8G06820)"/>
    <property type="match status" value="1"/>
</dbReference>
<comment type="pathway">
    <text evidence="2 14">Cofactor biosynthesis; riboflavin biosynthesis; 5-amino-6-(D-ribitylamino)uracil from GTP: step 2/4.</text>
</comment>
<dbReference type="AlphaFoldDB" id="A0A3N1ZYH4"/>
<keyword evidence="10 14" id="KW-0560">Oxidoreductase</keyword>
<feature type="binding site" evidence="16">
    <location>
        <position position="213"/>
    </location>
    <ligand>
        <name>substrate</name>
    </ligand>
</feature>
<dbReference type="EC" id="3.5.4.26" evidence="14"/>
<dbReference type="PROSITE" id="PS51747">
    <property type="entry name" value="CYT_DCMP_DEAMINASES_2"/>
    <property type="match status" value="1"/>
</dbReference>
<comment type="function">
    <text evidence="1 14">Converts 2,5-diamino-6-(ribosylamino)-4(3h)-pyrimidinone 5'-phosphate into 5-amino-6-(ribosylamino)-2,4(1h,3h)-pyrimidinedione 5'-phosphate.</text>
</comment>
<dbReference type="InterPro" id="IPR016193">
    <property type="entry name" value="Cytidine_deaminase-like"/>
</dbReference>
<evidence type="ECO:0000256" key="8">
    <source>
        <dbReference type="ARBA" id="ARBA00022833"/>
    </source>
</evidence>
<evidence type="ECO:0000256" key="2">
    <source>
        <dbReference type="ARBA" id="ARBA00004882"/>
    </source>
</evidence>
<dbReference type="GO" id="GO:0008703">
    <property type="term" value="F:5-amino-6-(5-phosphoribosylamino)uracil reductase activity"/>
    <property type="evidence" value="ECO:0007669"/>
    <property type="project" value="UniProtKB-EC"/>
</dbReference>
<evidence type="ECO:0000259" key="18">
    <source>
        <dbReference type="PROSITE" id="PS51747"/>
    </source>
</evidence>
<evidence type="ECO:0000256" key="13">
    <source>
        <dbReference type="ARBA" id="ARBA00049886"/>
    </source>
</evidence>
<feature type="binding site" evidence="16">
    <location>
        <position position="160"/>
    </location>
    <ligand>
        <name>NADP(+)</name>
        <dbReference type="ChEBI" id="CHEBI:58349"/>
    </ligand>
</feature>
<evidence type="ECO:0000256" key="11">
    <source>
        <dbReference type="ARBA" id="ARBA00023268"/>
    </source>
</evidence>
<dbReference type="InterPro" id="IPR002125">
    <property type="entry name" value="CMP_dCMP_dom"/>
</dbReference>
<evidence type="ECO:0000313" key="19">
    <source>
        <dbReference type="EMBL" id="ROR55894.1"/>
    </source>
</evidence>
<keyword evidence="11" id="KW-0511">Multifunctional enzyme</keyword>
<feature type="binding site" evidence="17">
    <location>
        <position position="82"/>
    </location>
    <ligand>
        <name>Zn(2+)</name>
        <dbReference type="ChEBI" id="CHEBI:29105"/>
        <note>catalytic</note>
    </ligand>
</feature>
<proteinExistence type="inferred from homology"/>
<dbReference type="GO" id="GO:0008270">
    <property type="term" value="F:zinc ion binding"/>
    <property type="evidence" value="ECO:0007669"/>
    <property type="project" value="InterPro"/>
</dbReference>
<dbReference type="NCBIfam" id="TIGR00326">
    <property type="entry name" value="eubact_ribD"/>
    <property type="match status" value="1"/>
</dbReference>
<dbReference type="PANTHER" id="PTHR38011:SF7">
    <property type="entry name" value="2,5-DIAMINO-6-RIBOSYLAMINO-4(3H)-PYRIMIDINONE 5'-PHOSPHATE REDUCTASE"/>
    <property type="match status" value="1"/>
</dbReference>